<dbReference type="InterPro" id="IPR006108">
    <property type="entry name" value="3HC_DH_C"/>
</dbReference>
<evidence type="ECO:0000256" key="2">
    <source>
        <dbReference type="ARBA" id="ARBA00007005"/>
    </source>
</evidence>
<keyword evidence="4" id="KW-0442">Lipid degradation</keyword>
<comment type="similarity">
    <text evidence="2">In the central section; belongs to the 3-hydroxyacyl-CoA dehydrogenase family.</text>
</comment>
<dbReference type="Pfam" id="PF00725">
    <property type="entry name" value="3HCDH"/>
    <property type="match status" value="1"/>
</dbReference>
<evidence type="ECO:0000259" key="11">
    <source>
        <dbReference type="Pfam" id="PF00725"/>
    </source>
</evidence>
<evidence type="ECO:0000256" key="7">
    <source>
        <dbReference type="ARBA" id="ARBA00023098"/>
    </source>
</evidence>
<protein>
    <submittedName>
        <fullName evidence="13">Fatty acid oxidation complex subunit alpha</fullName>
    </submittedName>
</protein>
<dbReference type="InterPro" id="IPR006176">
    <property type="entry name" value="3-OHacyl-CoA_DH_NAD-bd"/>
</dbReference>
<comment type="caution">
    <text evidence="13">The sequence shown here is derived from an EMBL/GenBank/DDBJ whole genome shotgun (WGS) entry which is preliminary data.</text>
</comment>
<dbReference type="EMBL" id="AHJE01000016">
    <property type="protein sequence ID" value="EHP43741.1"/>
    <property type="molecule type" value="Genomic_DNA"/>
</dbReference>
<keyword evidence="5" id="KW-0560">Oxidoreductase</keyword>
<dbReference type="InterPro" id="IPR036291">
    <property type="entry name" value="NAD(P)-bd_dom_sf"/>
</dbReference>
<reference evidence="13 14" key="1">
    <citation type="journal article" date="2012" name="J. Bacteriol.">
        <title>De Novo Genome Project of Cupriavidus basilensis OR16.</title>
        <authorList>
            <person name="Cserhati M."/>
            <person name="Kriszt B."/>
            <person name="Szoboszlay S."/>
            <person name="Toth A."/>
            <person name="Szabo I."/>
            <person name="Tancsics A."/>
            <person name="Nagy I."/>
            <person name="Horvath B."/>
            <person name="Nagy I."/>
            <person name="Kukolya J."/>
        </authorList>
    </citation>
    <scope>NUCLEOTIDE SEQUENCE [LARGE SCALE GENOMIC DNA]</scope>
    <source>
        <strain evidence="13 14">OR16</strain>
    </source>
</reference>
<dbReference type="InterPro" id="IPR029045">
    <property type="entry name" value="ClpP/crotonase-like_dom_sf"/>
</dbReference>
<dbReference type="PANTHER" id="PTHR43612:SF3">
    <property type="entry name" value="TRIFUNCTIONAL ENZYME SUBUNIT ALPHA, MITOCHONDRIAL"/>
    <property type="match status" value="1"/>
</dbReference>
<dbReference type="CDD" id="cd06558">
    <property type="entry name" value="crotonase-like"/>
    <property type="match status" value="1"/>
</dbReference>
<evidence type="ECO:0000256" key="8">
    <source>
        <dbReference type="ARBA" id="ARBA00023239"/>
    </source>
</evidence>
<keyword evidence="8" id="KW-0456">Lyase</keyword>
<dbReference type="UniPathway" id="UPA00659"/>
<organism evidence="13 14">
    <name type="scientific">Cupriavidus basilensis OR16</name>
    <dbReference type="NCBI Taxonomy" id="1127483"/>
    <lineage>
        <taxon>Bacteria</taxon>
        <taxon>Pseudomonadati</taxon>
        <taxon>Pseudomonadota</taxon>
        <taxon>Betaproteobacteria</taxon>
        <taxon>Burkholderiales</taxon>
        <taxon>Burkholderiaceae</taxon>
        <taxon>Cupriavidus</taxon>
    </lineage>
</organism>
<evidence type="ECO:0000256" key="10">
    <source>
        <dbReference type="ARBA" id="ARBA00049556"/>
    </source>
</evidence>
<dbReference type="OrthoDB" id="5287258at2"/>
<dbReference type="Proteomes" id="UP000005808">
    <property type="component" value="Unassembled WGS sequence"/>
</dbReference>
<evidence type="ECO:0000256" key="1">
    <source>
        <dbReference type="ARBA" id="ARBA00005005"/>
    </source>
</evidence>
<dbReference type="FunFam" id="3.40.50.720:FF:000009">
    <property type="entry name" value="Fatty oxidation complex, alpha subunit"/>
    <property type="match status" value="1"/>
</dbReference>
<dbReference type="Pfam" id="PF00378">
    <property type="entry name" value="ECH_1"/>
    <property type="match status" value="1"/>
</dbReference>
<evidence type="ECO:0000313" key="13">
    <source>
        <dbReference type="EMBL" id="EHP43741.1"/>
    </source>
</evidence>
<sequence length="717" mass="76301">MKPISVSVDQDGIALITIDCADRPVNVYTPALTAGMGEAVEHVLANDAIVGAIITSGKDSFLAGADLNAVLERLEAALTQGRSALPGFVAENRFMRRMETGGKPFAAAINGTALGGGLELCLACHYRVLSDAPDTRVGLPEVGVGLLPAGGGTQRLPRLLGIEAALPLLLDGTPLAPERALALGVVDEIAPCAELVMRAKRWLLANRGARQPWDRDGYRMPGGAGALAEHALRSFHTGIAQVRSRTHGNYPAPLAILSAVYEGTQLPFERAMAIEAQYFAQLAADPVARNLVRTQFVNRKRYARLAHRPQGIPQGPAQRLGILGAGMMGAGIALAAARAGIEVVLLDATREQAAAGRLRAMEMATGAGASMTQSEPAQRVGKLIHATEHYADLDGCDFVIEAVFEDRAVKTDVIARALAVLSPTAIFASNTSTLPITGLATGTGRPERFIGMHFFSPVARMPLLEIILGERTSRETLAHAMDLAARLKKTPIVVNDSPGFYTSRIFCAYVDEAMAMLAEGVKPALIENAARMAGMAVSPLAVLDEVSLDLQQRVVRQAEADGVAEPLRRVHAQPVIARMNAIDRLGRKRGGGFYDYPEGGKKRLWPGLAQEYPAARQQPGLGEVKRRLLHAQALESVRCLEEGVISAPEDADIGAILGLGFPAWTGGPLSLVDTIGVRAFVLACDALADAYGSRFRPTQALCERARRGEPFYRTEAA</sequence>
<dbReference type="SUPFAM" id="SSF52096">
    <property type="entry name" value="ClpP/crotonase"/>
    <property type="match status" value="1"/>
</dbReference>
<name>H1S1C8_9BURK</name>
<dbReference type="PANTHER" id="PTHR43612">
    <property type="entry name" value="TRIFUNCTIONAL ENZYME SUBUNIT ALPHA"/>
    <property type="match status" value="1"/>
</dbReference>
<dbReference type="GO" id="GO:0016509">
    <property type="term" value="F:long-chain (3S)-3-hydroxyacyl-CoA dehydrogenase (NAD+) activity"/>
    <property type="evidence" value="ECO:0007669"/>
    <property type="project" value="TreeGrafter"/>
</dbReference>
<dbReference type="Gene3D" id="3.40.50.720">
    <property type="entry name" value="NAD(P)-binding Rossmann-like Domain"/>
    <property type="match status" value="1"/>
</dbReference>
<dbReference type="InterPro" id="IPR050136">
    <property type="entry name" value="FA_oxidation_alpha_subunit"/>
</dbReference>
<dbReference type="Gene3D" id="1.10.1040.50">
    <property type="match status" value="1"/>
</dbReference>
<dbReference type="GO" id="GO:0070403">
    <property type="term" value="F:NAD+ binding"/>
    <property type="evidence" value="ECO:0007669"/>
    <property type="project" value="InterPro"/>
</dbReference>
<dbReference type="GO" id="GO:0006635">
    <property type="term" value="P:fatty acid beta-oxidation"/>
    <property type="evidence" value="ECO:0007669"/>
    <property type="project" value="UniProtKB-UniPathway"/>
</dbReference>
<evidence type="ECO:0000256" key="5">
    <source>
        <dbReference type="ARBA" id="ARBA00023002"/>
    </source>
</evidence>
<feature type="domain" description="3-hydroxyacyl-CoA dehydrogenase NAD binding" evidence="12">
    <location>
        <begin position="320"/>
        <end position="496"/>
    </location>
</feature>
<dbReference type="Gene3D" id="3.90.226.10">
    <property type="entry name" value="2-enoyl-CoA Hydratase, Chain A, domain 1"/>
    <property type="match status" value="1"/>
</dbReference>
<dbReference type="GO" id="GO:0004300">
    <property type="term" value="F:enoyl-CoA hydratase activity"/>
    <property type="evidence" value="ECO:0007669"/>
    <property type="project" value="TreeGrafter"/>
</dbReference>
<accession>H1S1C8</accession>
<dbReference type="PATRIC" id="fig|1127483.3.peg.1312"/>
<dbReference type="SUPFAM" id="SSF48179">
    <property type="entry name" value="6-phosphogluconate dehydrogenase C-terminal domain-like"/>
    <property type="match status" value="2"/>
</dbReference>
<keyword evidence="6" id="KW-0520">NAD</keyword>
<gene>
    <name evidence="13" type="ORF">OR16_06569</name>
</gene>
<dbReference type="Pfam" id="PF02737">
    <property type="entry name" value="3HCDH_N"/>
    <property type="match status" value="1"/>
</dbReference>
<evidence type="ECO:0000256" key="4">
    <source>
        <dbReference type="ARBA" id="ARBA00022963"/>
    </source>
</evidence>
<keyword evidence="9" id="KW-0511">Multifunctional enzyme</keyword>
<comment type="pathway">
    <text evidence="1">Lipid metabolism; fatty acid beta-oxidation.</text>
</comment>
<dbReference type="AlphaFoldDB" id="H1S1C8"/>
<dbReference type="RefSeq" id="WP_006157074.1">
    <property type="nucleotide sequence ID" value="NZ_AHJE01000016.1"/>
</dbReference>
<comment type="catalytic activity">
    <reaction evidence="10">
        <text>a (3S)-3-hydroxyacyl-CoA + NAD(+) = a 3-oxoacyl-CoA + NADH + H(+)</text>
        <dbReference type="Rhea" id="RHEA:22432"/>
        <dbReference type="ChEBI" id="CHEBI:15378"/>
        <dbReference type="ChEBI" id="CHEBI:57318"/>
        <dbReference type="ChEBI" id="CHEBI:57540"/>
        <dbReference type="ChEBI" id="CHEBI:57945"/>
        <dbReference type="ChEBI" id="CHEBI:90726"/>
        <dbReference type="EC" id="1.1.1.35"/>
    </reaction>
</comment>
<dbReference type="InterPro" id="IPR008927">
    <property type="entry name" value="6-PGluconate_DH-like_C_sf"/>
</dbReference>
<proteinExistence type="inferred from homology"/>
<dbReference type="InterPro" id="IPR001753">
    <property type="entry name" value="Enoyl-CoA_hydra/iso"/>
</dbReference>
<evidence type="ECO:0000256" key="6">
    <source>
        <dbReference type="ARBA" id="ARBA00023027"/>
    </source>
</evidence>
<evidence type="ECO:0000256" key="9">
    <source>
        <dbReference type="ARBA" id="ARBA00023268"/>
    </source>
</evidence>
<evidence type="ECO:0000259" key="12">
    <source>
        <dbReference type="Pfam" id="PF02737"/>
    </source>
</evidence>
<keyword evidence="3" id="KW-0276">Fatty acid metabolism</keyword>
<evidence type="ECO:0000256" key="3">
    <source>
        <dbReference type="ARBA" id="ARBA00022832"/>
    </source>
</evidence>
<keyword evidence="7" id="KW-0443">Lipid metabolism</keyword>
<dbReference type="SUPFAM" id="SSF51735">
    <property type="entry name" value="NAD(P)-binding Rossmann-fold domains"/>
    <property type="match status" value="1"/>
</dbReference>
<evidence type="ECO:0000313" key="14">
    <source>
        <dbReference type="Proteomes" id="UP000005808"/>
    </source>
</evidence>
<feature type="domain" description="3-hydroxyacyl-CoA dehydrogenase C-terminal" evidence="11">
    <location>
        <begin position="499"/>
        <end position="596"/>
    </location>
</feature>